<dbReference type="Proteomes" id="UP000218231">
    <property type="component" value="Unassembled WGS sequence"/>
</dbReference>
<dbReference type="AlphaFoldDB" id="A0A2A2K4S6"/>
<gene>
    <name evidence="3" type="ORF">WR25_20978</name>
</gene>
<feature type="transmembrane region" description="Helical" evidence="1">
    <location>
        <begin position="6"/>
        <end position="28"/>
    </location>
</feature>
<evidence type="ECO:0000313" key="4">
    <source>
        <dbReference type="Proteomes" id="UP000218231"/>
    </source>
</evidence>
<evidence type="ECO:0000256" key="1">
    <source>
        <dbReference type="SAM" id="Phobius"/>
    </source>
</evidence>
<evidence type="ECO:0000259" key="2">
    <source>
        <dbReference type="Pfam" id="PF01705"/>
    </source>
</evidence>
<dbReference type="EMBL" id="LIAE01009683">
    <property type="protein sequence ID" value="PAV68799.1"/>
    <property type="molecule type" value="Genomic_DNA"/>
</dbReference>
<protein>
    <recommendedName>
        <fullName evidence="2">CX domain-containing protein</fullName>
    </recommendedName>
</protein>
<dbReference type="InterPro" id="IPR002619">
    <property type="entry name" value="CX"/>
</dbReference>
<keyword evidence="4" id="KW-1185">Reference proteome</keyword>
<evidence type="ECO:0000313" key="3">
    <source>
        <dbReference type="EMBL" id="PAV68799.1"/>
    </source>
</evidence>
<name>A0A2A2K4S6_9BILA</name>
<feature type="domain" description="CX" evidence="2">
    <location>
        <begin position="103"/>
        <end position="162"/>
    </location>
</feature>
<organism evidence="3 4">
    <name type="scientific">Diploscapter pachys</name>
    <dbReference type="NCBI Taxonomy" id="2018661"/>
    <lineage>
        <taxon>Eukaryota</taxon>
        <taxon>Metazoa</taxon>
        <taxon>Ecdysozoa</taxon>
        <taxon>Nematoda</taxon>
        <taxon>Chromadorea</taxon>
        <taxon>Rhabditida</taxon>
        <taxon>Rhabditina</taxon>
        <taxon>Rhabditomorpha</taxon>
        <taxon>Rhabditoidea</taxon>
        <taxon>Rhabditidae</taxon>
        <taxon>Diploscapter</taxon>
    </lineage>
</organism>
<dbReference type="EMBL" id="LIAE01009683">
    <property type="protein sequence ID" value="PAV68801.1"/>
    <property type="molecule type" value="Genomic_DNA"/>
</dbReference>
<dbReference type="PANTHER" id="PTHR47520:SF11">
    <property type="entry name" value="CX DOMAIN-CONTAINING PROTEIN"/>
    <property type="match status" value="1"/>
</dbReference>
<dbReference type="Pfam" id="PF01705">
    <property type="entry name" value="CX"/>
    <property type="match status" value="1"/>
</dbReference>
<reference evidence="3 4" key="1">
    <citation type="journal article" date="2017" name="Curr. Biol.">
        <title>Genome architecture and evolution of a unichromosomal asexual nematode.</title>
        <authorList>
            <person name="Fradin H."/>
            <person name="Zegar C."/>
            <person name="Gutwein M."/>
            <person name="Lucas J."/>
            <person name="Kovtun M."/>
            <person name="Corcoran D."/>
            <person name="Baugh L.R."/>
            <person name="Kiontke K."/>
            <person name="Gunsalus K."/>
            <person name="Fitch D.H."/>
            <person name="Piano F."/>
        </authorList>
    </citation>
    <scope>NUCLEOTIDE SEQUENCE [LARGE SCALE GENOMIC DNA]</scope>
    <source>
        <strain evidence="3">PF1309</strain>
    </source>
</reference>
<dbReference type="STRING" id="2018661.A0A2A2K4S6"/>
<sequence length="176" mass="21113">MSHSRFVTVIVPTLLVIFLCIHFVPQIFTGYKIPSEKYESKSISLTTGERYKFRKPPNFDKFAKDMKSIVYSEFRDYLYKTEPKNHYAILYPDKGFIFANRVYFWAQKYFVPQENLTNVCQYPIDENNTEFRNVKFLNGAPLRKILWACAEHQQCCDYDCCHDMEPVRRMTRYMFV</sequence>
<comment type="caution">
    <text evidence="3">The sequence shown here is derived from an EMBL/GenBank/DDBJ whole genome shotgun (WGS) entry which is preliminary data.</text>
</comment>
<accession>A0A2A2K4S6</accession>
<keyword evidence="1" id="KW-1133">Transmembrane helix</keyword>
<keyword evidence="1" id="KW-0812">Transmembrane</keyword>
<keyword evidence="1" id="KW-0472">Membrane</keyword>
<dbReference type="PANTHER" id="PTHR47520">
    <property type="entry name" value="CX DOMAIN-CONTAINING PROTEIN-RELATED"/>
    <property type="match status" value="1"/>
</dbReference>
<proteinExistence type="predicted"/>